<protein>
    <submittedName>
        <fullName evidence="1">Uncharacterized protein</fullName>
    </submittedName>
</protein>
<dbReference type="EMBL" id="CP030073">
    <property type="protein sequence ID" value="AWW41854.1"/>
    <property type="molecule type" value="Genomic_DNA"/>
</dbReference>
<evidence type="ECO:0000313" key="2">
    <source>
        <dbReference type="Proteomes" id="UP000249616"/>
    </source>
</evidence>
<dbReference type="RefSeq" id="WP_112441584.1">
    <property type="nucleotide sequence ID" value="NZ_CP030073.1"/>
</dbReference>
<reference evidence="1 2" key="1">
    <citation type="journal article" date="2019" name="Int. J. Syst. Evol. Microbiol.">
        <title>Streptomyces cadmiisoli sp. nov., a novel actinomycete isolated from cadmium-contaminated soil.</title>
        <authorList>
            <person name="Li K."/>
            <person name="Tang X."/>
            <person name="Zhao J."/>
            <person name="Guo Y."/>
            <person name="Tang Y."/>
            <person name="Gao J."/>
        </authorList>
    </citation>
    <scope>NUCLEOTIDE SEQUENCE [LARGE SCALE GENOMIC DNA]</scope>
    <source>
        <strain evidence="1 2">ZFG47</strain>
    </source>
</reference>
<dbReference type="Proteomes" id="UP000249616">
    <property type="component" value="Chromosome"/>
</dbReference>
<keyword evidence="2" id="KW-1185">Reference proteome</keyword>
<name>A0A2Z4J9K3_9ACTN</name>
<proteinExistence type="predicted"/>
<gene>
    <name evidence="1" type="ORF">DN051_38800</name>
</gene>
<sequence>MDIEQAVTDIGNVEEVPGLPKAWRWSPMSRFVFSLAMDVDGCWAYQMNSIDAHDKGLARAVLTFARQHQLGRGSDARPLAVVPGFSYGTYQFDAVAAASPPVHGYHHGRNEDLNELVSAVFPAYQCEFRGDENLEVAVLRFKRMLRPTVITRPPVPYLRMRYENTKTGGGSVGPSRGFTTYDVLLRELSLLEDSPGSFVEFENLRGEVWNIEWNGSWLVNGTPQDCPPSESLAASALRCP</sequence>
<dbReference type="KEGG" id="scad:DN051_38800"/>
<organism evidence="1 2">
    <name type="scientific">Streptomyces cadmiisoli</name>
    <dbReference type="NCBI Taxonomy" id="2184053"/>
    <lineage>
        <taxon>Bacteria</taxon>
        <taxon>Bacillati</taxon>
        <taxon>Actinomycetota</taxon>
        <taxon>Actinomycetes</taxon>
        <taxon>Kitasatosporales</taxon>
        <taxon>Streptomycetaceae</taxon>
        <taxon>Streptomyces</taxon>
        <taxon>Streptomyces aurantiacus group</taxon>
    </lineage>
</organism>
<dbReference type="AlphaFoldDB" id="A0A2Z4J9K3"/>
<evidence type="ECO:0000313" key="1">
    <source>
        <dbReference type="EMBL" id="AWW41854.1"/>
    </source>
</evidence>
<accession>A0A2Z4J9K3</accession>